<dbReference type="Pfam" id="PF00271">
    <property type="entry name" value="Helicase_C"/>
    <property type="match status" value="1"/>
</dbReference>
<keyword evidence="4 7" id="KW-0067">ATP-binding</keyword>
<feature type="domain" description="Helicase C-terminal" evidence="10">
    <location>
        <begin position="238"/>
        <end position="382"/>
    </location>
</feature>
<name>A0ABQ5YIB9_9NEIS</name>
<organism evidence="12 13">
    <name type="scientific">Chitinimonas prasina</name>
    <dbReference type="NCBI Taxonomy" id="1434937"/>
    <lineage>
        <taxon>Bacteria</taxon>
        <taxon>Pseudomonadati</taxon>
        <taxon>Pseudomonadota</taxon>
        <taxon>Betaproteobacteria</taxon>
        <taxon>Neisseriales</taxon>
        <taxon>Chitinibacteraceae</taxon>
        <taxon>Chitinimonas</taxon>
    </lineage>
</organism>
<evidence type="ECO:0000256" key="3">
    <source>
        <dbReference type="ARBA" id="ARBA00022806"/>
    </source>
</evidence>
<dbReference type="InterPro" id="IPR027417">
    <property type="entry name" value="P-loop_NTPase"/>
</dbReference>
<evidence type="ECO:0000256" key="7">
    <source>
        <dbReference type="RuleBase" id="RU000492"/>
    </source>
</evidence>
<evidence type="ECO:0000259" key="11">
    <source>
        <dbReference type="PROSITE" id="PS51195"/>
    </source>
</evidence>
<keyword evidence="2 7" id="KW-0378">Hydrolase</keyword>
<dbReference type="InterPro" id="IPR000629">
    <property type="entry name" value="RNA-helicase_DEAD-box_CS"/>
</dbReference>
<dbReference type="GO" id="GO:0004386">
    <property type="term" value="F:helicase activity"/>
    <property type="evidence" value="ECO:0007669"/>
    <property type="project" value="UniProtKB-KW"/>
</dbReference>
<evidence type="ECO:0000256" key="1">
    <source>
        <dbReference type="ARBA" id="ARBA00022741"/>
    </source>
</evidence>
<feature type="region of interest" description="Disordered" evidence="8">
    <location>
        <begin position="382"/>
        <end position="596"/>
    </location>
</feature>
<feature type="compositionally biased region" description="Basic and acidic residues" evidence="8">
    <location>
        <begin position="405"/>
        <end position="509"/>
    </location>
</feature>
<dbReference type="PANTHER" id="PTHR47959">
    <property type="entry name" value="ATP-DEPENDENT RNA HELICASE RHLE-RELATED"/>
    <property type="match status" value="1"/>
</dbReference>
<evidence type="ECO:0000256" key="5">
    <source>
        <dbReference type="ARBA" id="ARBA00038437"/>
    </source>
</evidence>
<sequence length="596" mass="64948">MTQVTFADLGLAQPILDTLVTSGYTEPTPVQAAAIPLLLQRRDVMASAATGTGKTAAFMLPALNFLTEKTERPGKGPRILVLSPTRELAAQIKSAAETYGKQIRHAKVVSVVGGMPYPLQIKLLSSPVEILVATPGRLIDLMDRGRIDLGRLEMLVLDEADRMLDLGFRDDIAHIATKLPKERVTALFSATLDGDIATIAQSLLTDPQRIEIAPPPKRQEQIVEKLHYADDITHKAKLLDRILEDEAVGQAIIFIATKLDAADLADRLLGQGKKAAALHGDMPQRERTRTLARLKKGEIDVLVATDVAARGIDVAGITHVVNFDLPKFAEDYVHRIGRTGRAGRDGIAISFAAKHEVPALRRIEKFVGRKFNPYQLEGLEARFEPRPSNGGSRFGSRDGAGARNKFSDKPRDGGKRFDERKPAGEGRSYGDRKPFGEKTYGERKAYGDRPAGDRPAGDRKPYGDRPAGDRKPFGDRPAGDRDNYGNRKPAGEGRSFGDRKPYGDRDNIGNRDNVGNRAPRASRADFKGLETDATVYSEQPRLTLHSPLDGGNRKPGNRGGNGNGKPSFNRGGGDNRGNVAPKRPGGRPSFSNRDFD</sequence>
<dbReference type="PROSITE" id="PS00039">
    <property type="entry name" value="DEAD_ATP_HELICASE"/>
    <property type="match status" value="1"/>
</dbReference>
<accession>A0ABQ5YIB9</accession>
<evidence type="ECO:0000313" key="13">
    <source>
        <dbReference type="Proteomes" id="UP001156706"/>
    </source>
</evidence>
<dbReference type="EMBL" id="BSOG01000005">
    <property type="protein sequence ID" value="GLR14747.1"/>
    <property type="molecule type" value="Genomic_DNA"/>
</dbReference>
<keyword evidence="3 7" id="KW-0347">Helicase</keyword>
<evidence type="ECO:0000256" key="2">
    <source>
        <dbReference type="ARBA" id="ARBA00022801"/>
    </source>
</evidence>
<dbReference type="InterPro" id="IPR014014">
    <property type="entry name" value="RNA_helicase_DEAD_Q_motif"/>
</dbReference>
<evidence type="ECO:0000256" key="8">
    <source>
        <dbReference type="SAM" id="MobiDB-lite"/>
    </source>
</evidence>
<dbReference type="InterPro" id="IPR001650">
    <property type="entry name" value="Helicase_C-like"/>
</dbReference>
<reference evidence="13" key="1">
    <citation type="journal article" date="2019" name="Int. J. Syst. Evol. Microbiol.">
        <title>The Global Catalogue of Microorganisms (GCM) 10K type strain sequencing project: providing services to taxonomists for standard genome sequencing and annotation.</title>
        <authorList>
            <consortium name="The Broad Institute Genomics Platform"/>
            <consortium name="The Broad Institute Genome Sequencing Center for Infectious Disease"/>
            <person name="Wu L."/>
            <person name="Ma J."/>
        </authorList>
    </citation>
    <scope>NUCLEOTIDE SEQUENCE [LARGE SCALE GENOMIC DNA]</scope>
    <source>
        <strain evidence="13">NBRC 110044</strain>
    </source>
</reference>
<gene>
    <name evidence="12" type="ORF">GCM10007907_35370</name>
</gene>
<keyword evidence="13" id="KW-1185">Reference proteome</keyword>
<dbReference type="CDD" id="cd00268">
    <property type="entry name" value="DEADc"/>
    <property type="match status" value="1"/>
</dbReference>
<comment type="similarity">
    <text evidence="5 7">Belongs to the DEAD box helicase family.</text>
</comment>
<feature type="domain" description="DEAD-box RNA helicase Q" evidence="11">
    <location>
        <begin position="4"/>
        <end position="32"/>
    </location>
</feature>
<evidence type="ECO:0000256" key="6">
    <source>
        <dbReference type="PROSITE-ProRule" id="PRU00552"/>
    </source>
</evidence>
<dbReference type="PANTHER" id="PTHR47959:SF17">
    <property type="entry name" value="ATP-DEPENDENT RNA HELICASE DEAD BOX FAMILY"/>
    <property type="match status" value="1"/>
</dbReference>
<evidence type="ECO:0000256" key="4">
    <source>
        <dbReference type="ARBA" id="ARBA00022840"/>
    </source>
</evidence>
<dbReference type="Gene3D" id="3.40.50.300">
    <property type="entry name" value="P-loop containing nucleotide triphosphate hydrolases"/>
    <property type="match status" value="2"/>
</dbReference>
<dbReference type="Proteomes" id="UP001156706">
    <property type="component" value="Unassembled WGS sequence"/>
</dbReference>
<dbReference type="PROSITE" id="PS51194">
    <property type="entry name" value="HELICASE_CTER"/>
    <property type="match status" value="1"/>
</dbReference>
<dbReference type="PROSITE" id="PS51195">
    <property type="entry name" value="Q_MOTIF"/>
    <property type="match status" value="1"/>
</dbReference>
<dbReference type="RefSeq" id="WP_284197816.1">
    <property type="nucleotide sequence ID" value="NZ_BSOG01000005.1"/>
</dbReference>
<dbReference type="PROSITE" id="PS51192">
    <property type="entry name" value="HELICASE_ATP_BIND_1"/>
    <property type="match status" value="1"/>
</dbReference>
<dbReference type="SMART" id="SM00487">
    <property type="entry name" value="DEXDc"/>
    <property type="match status" value="1"/>
</dbReference>
<evidence type="ECO:0000313" key="12">
    <source>
        <dbReference type="EMBL" id="GLR14747.1"/>
    </source>
</evidence>
<dbReference type="SUPFAM" id="SSF52540">
    <property type="entry name" value="P-loop containing nucleoside triphosphate hydrolases"/>
    <property type="match status" value="1"/>
</dbReference>
<dbReference type="InterPro" id="IPR050079">
    <property type="entry name" value="DEAD_box_RNA_helicase"/>
</dbReference>
<feature type="domain" description="Helicase ATP-binding" evidence="9">
    <location>
        <begin position="35"/>
        <end position="210"/>
    </location>
</feature>
<keyword evidence="1 7" id="KW-0547">Nucleotide-binding</keyword>
<feature type="short sequence motif" description="Q motif" evidence="6">
    <location>
        <begin position="4"/>
        <end position="32"/>
    </location>
</feature>
<dbReference type="CDD" id="cd18787">
    <property type="entry name" value="SF2_C_DEAD"/>
    <property type="match status" value="1"/>
</dbReference>
<protein>
    <submittedName>
        <fullName evidence="12">RNA helicase</fullName>
    </submittedName>
</protein>
<dbReference type="Pfam" id="PF00270">
    <property type="entry name" value="DEAD"/>
    <property type="match status" value="1"/>
</dbReference>
<proteinExistence type="inferred from homology"/>
<comment type="caution">
    <text evidence="12">The sequence shown here is derived from an EMBL/GenBank/DDBJ whole genome shotgun (WGS) entry which is preliminary data.</text>
</comment>
<evidence type="ECO:0000259" key="10">
    <source>
        <dbReference type="PROSITE" id="PS51194"/>
    </source>
</evidence>
<dbReference type="InterPro" id="IPR044742">
    <property type="entry name" value="DEAD/DEAH_RhlB"/>
</dbReference>
<dbReference type="InterPro" id="IPR011545">
    <property type="entry name" value="DEAD/DEAH_box_helicase_dom"/>
</dbReference>
<dbReference type="SMART" id="SM00490">
    <property type="entry name" value="HELICc"/>
    <property type="match status" value="1"/>
</dbReference>
<dbReference type="InterPro" id="IPR014001">
    <property type="entry name" value="Helicase_ATP-bd"/>
</dbReference>
<evidence type="ECO:0000259" key="9">
    <source>
        <dbReference type="PROSITE" id="PS51192"/>
    </source>
</evidence>